<dbReference type="EMBL" id="JAATIQ010000026">
    <property type="protein sequence ID" value="KAF4398411.1"/>
    <property type="molecule type" value="Genomic_DNA"/>
</dbReference>
<name>A0A7J6HU35_CANSA</name>
<dbReference type="EMBL" id="JAATIP010000069">
    <property type="protein sequence ID" value="KAF4379317.1"/>
    <property type="molecule type" value="Genomic_DNA"/>
</dbReference>
<sequence length="115" mass="12984">MYSISVGTVSWSCNFYTSNSHNIGPSNDKIHLLAVLYGCCPPFATRAINNSLPLEYDSLKFGEIKPLPCKLWIPVLWLIWCHNCSINLQSSITSHCHHHNCENKTQENGCKDFVS</sequence>
<keyword evidence="4" id="KW-1185">Reference proteome</keyword>
<evidence type="ECO:0000313" key="4">
    <source>
        <dbReference type="Proteomes" id="UP000583929"/>
    </source>
</evidence>
<evidence type="ECO:0000313" key="3">
    <source>
        <dbReference type="Proteomes" id="UP000525078"/>
    </source>
</evidence>
<comment type="caution">
    <text evidence="2">The sequence shown here is derived from an EMBL/GenBank/DDBJ whole genome shotgun (WGS) entry which is preliminary data.</text>
</comment>
<protein>
    <submittedName>
        <fullName evidence="2">Uncharacterized protein</fullName>
    </submittedName>
</protein>
<dbReference type="AlphaFoldDB" id="A0A7J6HU35"/>
<gene>
    <name evidence="1" type="ORF">F8388_013535</name>
    <name evidence="2" type="ORF">G4B88_025390</name>
</gene>
<evidence type="ECO:0000313" key="2">
    <source>
        <dbReference type="EMBL" id="KAF4398411.1"/>
    </source>
</evidence>
<proteinExistence type="predicted"/>
<accession>A0A7J6HU35</accession>
<evidence type="ECO:0000313" key="1">
    <source>
        <dbReference type="EMBL" id="KAF4379317.1"/>
    </source>
</evidence>
<reference evidence="3 4" key="1">
    <citation type="journal article" date="2020" name="bioRxiv">
        <title>Sequence and annotation of 42 cannabis genomes reveals extensive copy number variation in cannabinoid synthesis and pathogen resistance genes.</title>
        <authorList>
            <person name="Mckernan K.J."/>
            <person name="Helbert Y."/>
            <person name="Kane L.T."/>
            <person name="Ebling H."/>
            <person name="Zhang L."/>
            <person name="Liu B."/>
            <person name="Eaton Z."/>
            <person name="Mclaughlin S."/>
            <person name="Kingan S."/>
            <person name="Baybayan P."/>
            <person name="Concepcion G."/>
            <person name="Jordan M."/>
            <person name="Riva A."/>
            <person name="Barbazuk W."/>
            <person name="Harkins T."/>
        </authorList>
    </citation>
    <scope>NUCLEOTIDE SEQUENCE [LARGE SCALE GENOMIC DNA]</scope>
    <source>
        <strain evidence="3 4">cv. Jamaican Lion 4</strain>
        <strain evidence="2">Father</strain>
        <strain evidence="1">Mother</strain>
        <tissue evidence="2">Leaf</tissue>
    </source>
</reference>
<organism evidence="2 4">
    <name type="scientific">Cannabis sativa</name>
    <name type="common">Hemp</name>
    <name type="synonym">Marijuana</name>
    <dbReference type="NCBI Taxonomy" id="3483"/>
    <lineage>
        <taxon>Eukaryota</taxon>
        <taxon>Viridiplantae</taxon>
        <taxon>Streptophyta</taxon>
        <taxon>Embryophyta</taxon>
        <taxon>Tracheophyta</taxon>
        <taxon>Spermatophyta</taxon>
        <taxon>Magnoliopsida</taxon>
        <taxon>eudicotyledons</taxon>
        <taxon>Gunneridae</taxon>
        <taxon>Pentapetalae</taxon>
        <taxon>rosids</taxon>
        <taxon>fabids</taxon>
        <taxon>Rosales</taxon>
        <taxon>Cannabaceae</taxon>
        <taxon>Cannabis</taxon>
    </lineage>
</organism>
<dbReference type="Proteomes" id="UP000583929">
    <property type="component" value="Unassembled WGS sequence"/>
</dbReference>
<dbReference type="Proteomes" id="UP000525078">
    <property type="component" value="Unassembled WGS sequence"/>
</dbReference>